<proteinExistence type="predicted"/>
<organism evidence="2 3">
    <name type="scientific">Thiomonas delicata</name>
    <name type="common">Thiomonas cuprina</name>
    <dbReference type="NCBI Taxonomy" id="364030"/>
    <lineage>
        <taxon>Bacteria</taxon>
        <taxon>Pseudomonadati</taxon>
        <taxon>Pseudomonadota</taxon>
        <taxon>Betaproteobacteria</taxon>
        <taxon>Burkholderiales</taxon>
        <taxon>Thiomonas</taxon>
    </lineage>
</organism>
<dbReference type="Proteomes" id="UP000214566">
    <property type="component" value="Unassembled WGS sequence"/>
</dbReference>
<dbReference type="EMBL" id="FLMQ01000055">
    <property type="protein sequence ID" value="SBP87517.1"/>
    <property type="molecule type" value="Genomic_DNA"/>
</dbReference>
<dbReference type="InterPro" id="IPR002145">
    <property type="entry name" value="CopG"/>
</dbReference>
<dbReference type="OrthoDB" id="8453809at2"/>
<dbReference type="GO" id="GO:0006355">
    <property type="term" value="P:regulation of DNA-templated transcription"/>
    <property type="evidence" value="ECO:0007669"/>
    <property type="project" value="InterPro"/>
</dbReference>
<gene>
    <name evidence="2" type="ORF">THIARS_60230</name>
</gene>
<evidence type="ECO:0000259" key="1">
    <source>
        <dbReference type="Pfam" id="PF01402"/>
    </source>
</evidence>
<evidence type="ECO:0000313" key="3">
    <source>
        <dbReference type="Proteomes" id="UP000214566"/>
    </source>
</evidence>
<feature type="domain" description="Ribbon-helix-helix protein CopG" evidence="1">
    <location>
        <begin position="8"/>
        <end position="49"/>
    </location>
</feature>
<dbReference type="RefSeq" id="WP_094159795.1">
    <property type="nucleotide sequence ID" value="NZ_LT592170.1"/>
</dbReference>
<accession>A0A238D2K7</accession>
<evidence type="ECO:0000313" key="2">
    <source>
        <dbReference type="EMBL" id="SBP87517.1"/>
    </source>
</evidence>
<dbReference type="Pfam" id="PF01402">
    <property type="entry name" value="RHH_1"/>
    <property type="match status" value="1"/>
</dbReference>
<keyword evidence="3" id="KW-1185">Reference proteome</keyword>
<reference evidence="2 3" key="1">
    <citation type="submission" date="2016-06" db="EMBL/GenBank/DDBJ databases">
        <authorList>
            <person name="Kjaerup R.B."/>
            <person name="Dalgaard T.S."/>
            <person name="Juul-Madsen H.R."/>
        </authorList>
    </citation>
    <scope>NUCLEOTIDE SEQUENCE [LARGE SCALE GENOMIC DNA]</scope>
    <source>
        <strain evidence="2 3">DSM 16361</strain>
    </source>
</reference>
<sequence>MPQSQPLKRFTVSLDAEDYEALRKLAEAQRPPLPLQYVVRLAIRRFLDQPEGTVLRPIEDDTR</sequence>
<protein>
    <recommendedName>
        <fullName evidence="1">Ribbon-helix-helix protein CopG domain-containing protein</fullName>
    </recommendedName>
</protein>
<dbReference type="AlphaFoldDB" id="A0A238D2K7"/>
<name>A0A238D2K7_THIDL</name>